<gene>
    <name evidence="1" type="ORF">HB778_29065</name>
</gene>
<evidence type="ECO:0000313" key="1">
    <source>
        <dbReference type="EMBL" id="QND60144.1"/>
    </source>
</evidence>
<proteinExistence type="predicted"/>
<dbReference type="EMBL" id="CP050296">
    <property type="protein sequence ID" value="QND60144.1"/>
    <property type="molecule type" value="Genomic_DNA"/>
</dbReference>
<sequence>MIGIPTALYADEIGQFVVPWNKGERLTGMDALILKKQFGPGVTDSVGQELGGSEGILIIPGGSAQFPRELNGVDPGTLQADQSGLSACLLSKTATFPIADKVAICNSADTSLNLLVSVDGTDSLLAISSAEVKTIDVAGAKSIVGKIATSGVDNSFELKAGQFYILQGQGGKWVLAN</sequence>
<dbReference type="RefSeq" id="WP_183458907.1">
    <property type="nucleotide sequence ID" value="NZ_CP050296.1"/>
</dbReference>
<dbReference type="AlphaFoldDB" id="A0A7G6T062"/>
<protein>
    <submittedName>
        <fullName evidence="1">Uncharacterized protein</fullName>
    </submittedName>
</protein>
<name>A0A7G6T062_9HYPH</name>
<accession>A0A7G6T062</accession>
<reference evidence="2" key="1">
    <citation type="journal article" date="2020" name="Mol. Plant Microbe">
        <title>Rhizobial microsymbionts of the narrowly endemic Oxytropis species growing in Kamchatka are characterized by significant genetic diversity and possess a set of genes that are associated with T3SS and T6SS secretion systems and can affect the development of symbiosis.</title>
        <authorList>
            <person name="Safronova V."/>
            <person name="Guro P."/>
            <person name="Sazanova A."/>
            <person name="Kuznetsova I."/>
            <person name="Belimov A."/>
            <person name="Yakubov V."/>
            <person name="Chirak E."/>
            <person name="Afonin A."/>
            <person name="Gogolev Y."/>
            <person name="Andronov E."/>
            <person name="Tikhonovich I."/>
        </authorList>
    </citation>
    <scope>NUCLEOTIDE SEQUENCE [LARGE SCALE GENOMIC DNA]</scope>
    <source>
        <strain evidence="2">583</strain>
    </source>
</reference>
<dbReference type="Proteomes" id="UP000515465">
    <property type="component" value="Chromosome"/>
</dbReference>
<organism evidence="1 2">
    <name type="scientific">Mesorhizobium huakuii</name>
    <dbReference type="NCBI Taxonomy" id="28104"/>
    <lineage>
        <taxon>Bacteria</taxon>
        <taxon>Pseudomonadati</taxon>
        <taxon>Pseudomonadota</taxon>
        <taxon>Alphaproteobacteria</taxon>
        <taxon>Hyphomicrobiales</taxon>
        <taxon>Phyllobacteriaceae</taxon>
        <taxon>Mesorhizobium</taxon>
    </lineage>
</organism>
<evidence type="ECO:0000313" key="2">
    <source>
        <dbReference type="Proteomes" id="UP000515465"/>
    </source>
</evidence>